<evidence type="ECO:0000256" key="2">
    <source>
        <dbReference type="ARBA" id="ARBA00004271"/>
    </source>
</evidence>
<evidence type="ECO:0000256" key="7">
    <source>
        <dbReference type="ARBA" id="ARBA00022723"/>
    </source>
</evidence>
<dbReference type="InterPro" id="IPR045087">
    <property type="entry name" value="Cu-oxidase_fam"/>
</dbReference>
<organism evidence="16">
    <name type="scientific">Sesamum radiatum</name>
    <name type="common">Black benniseed</name>
    <dbReference type="NCBI Taxonomy" id="300843"/>
    <lineage>
        <taxon>Eukaryota</taxon>
        <taxon>Viridiplantae</taxon>
        <taxon>Streptophyta</taxon>
        <taxon>Embryophyta</taxon>
        <taxon>Tracheophyta</taxon>
        <taxon>Spermatophyta</taxon>
        <taxon>Magnoliopsida</taxon>
        <taxon>eudicotyledons</taxon>
        <taxon>Gunneridae</taxon>
        <taxon>Pentapetalae</taxon>
        <taxon>asterids</taxon>
        <taxon>lamiids</taxon>
        <taxon>Lamiales</taxon>
        <taxon>Pedaliaceae</taxon>
        <taxon>Sesamum</taxon>
    </lineage>
</organism>
<evidence type="ECO:0000256" key="8">
    <source>
        <dbReference type="ARBA" id="ARBA00022737"/>
    </source>
</evidence>
<dbReference type="PROSITE" id="PS00079">
    <property type="entry name" value="MULTICOPPER_OXIDASE1"/>
    <property type="match status" value="1"/>
</dbReference>
<evidence type="ECO:0000256" key="6">
    <source>
        <dbReference type="ARBA" id="ARBA00022525"/>
    </source>
</evidence>
<evidence type="ECO:0000256" key="4">
    <source>
        <dbReference type="ARBA" id="ARBA00012297"/>
    </source>
</evidence>
<dbReference type="GO" id="GO:0052716">
    <property type="term" value="F:hydroquinone:oxygen oxidoreductase activity"/>
    <property type="evidence" value="ECO:0007669"/>
    <property type="project" value="UniProtKB-EC"/>
</dbReference>
<dbReference type="AlphaFoldDB" id="A0AAW2KTB6"/>
<keyword evidence="12 13" id="KW-0439">Lignin degradation</keyword>
<dbReference type="FunFam" id="2.60.40.420:FF:000049">
    <property type="entry name" value="Laccase"/>
    <property type="match status" value="1"/>
</dbReference>
<sequence>MVDIMAHELSNGTSGISMALDSFAADGQMGQPILPSAPYKLGRATCIISLWLANEEPFSGMHIFFMAKIDSLWAFDHPPKEKRTLSLLRNPIRKSHIFGEWFNADTEAIISQALQTGGGPNVSDAYTINGLPGPLYNCSAKDTFKLKVKPGKTYLLRMINAALNDELFFSIANHSLRVVDADAIYVKPFETDTILITPGQTTNVLLKTKPNFPGATFLMTARPYATGQGTFDNSTVAGILEYQAPLRHSAVSMKKLPLYKPILPAINDTKFATSFSKKLRSLATPQFPANVPQKVDKQFFFTVGLGTHPCDQNQTCQGPNGTKFAAAVSNISFVQPTTALLQAHYTGQSSGVYSPDFPVSPIHWFNYTGNPPNNTMVAIGTKLMVLPFNTRVELVLQDTSILGAESHPLHLHGFNFFVVGRGFGNYDPNKDPKNFNLVDPIERNTVGVPAGGWVAIRFLADNPGVWFMHCHLEVHTSWGLKMAWLVLDGKLPNQKLLPPPADLPKC</sequence>
<evidence type="ECO:0000256" key="11">
    <source>
        <dbReference type="ARBA" id="ARBA00023180"/>
    </source>
</evidence>
<dbReference type="Pfam" id="PF00394">
    <property type="entry name" value="Cu-oxidase"/>
    <property type="match status" value="1"/>
</dbReference>
<name>A0AAW2KTB6_SESRA</name>
<evidence type="ECO:0000256" key="12">
    <source>
        <dbReference type="ARBA" id="ARBA00023185"/>
    </source>
</evidence>
<dbReference type="GO" id="GO:0005507">
    <property type="term" value="F:copper ion binding"/>
    <property type="evidence" value="ECO:0007669"/>
    <property type="project" value="InterPro"/>
</dbReference>
<gene>
    <name evidence="16" type="ORF">Sradi_5930600</name>
</gene>
<evidence type="ECO:0000259" key="14">
    <source>
        <dbReference type="Pfam" id="PF00394"/>
    </source>
</evidence>
<dbReference type="NCBIfam" id="TIGR03389">
    <property type="entry name" value="laccase"/>
    <property type="match status" value="1"/>
</dbReference>
<keyword evidence="10 13" id="KW-0186">Copper</keyword>
<evidence type="ECO:0000256" key="1">
    <source>
        <dbReference type="ARBA" id="ARBA00000349"/>
    </source>
</evidence>
<evidence type="ECO:0000256" key="10">
    <source>
        <dbReference type="ARBA" id="ARBA00023008"/>
    </source>
</evidence>
<keyword evidence="5 13" id="KW-0052">Apoplast</keyword>
<feature type="domain" description="Plastocyanin-like" evidence="15">
    <location>
        <begin position="358"/>
        <end position="488"/>
    </location>
</feature>
<dbReference type="EC" id="1.10.3.2" evidence="4 13"/>
<dbReference type="SUPFAM" id="SSF49503">
    <property type="entry name" value="Cupredoxins"/>
    <property type="match status" value="2"/>
</dbReference>
<dbReference type="GO" id="GO:0048046">
    <property type="term" value="C:apoplast"/>
    <property type="evidence" value="ECO:0007669"/>
    <property type="project" value="UniProtKB-SubCell"/>
</dbReference>
<dbReference type="InterPro" id="IPR002355">
    <property type="entry name" value="Cu_oxidase_Cu_BS"/>
</dbReference>
<dbReference type="PANTHER" id="PTHR11709">
    <property type="entry name" value="MULTI-COPPER OXIDASE"/>
    <property type="match status" value="1"/>
</dbReference>
<keyword evidence="6 13" id="KW-0964">Secreted</keyword>
<evidence type="ECO:0000256" key="5">
    <source>
        <dbReference type="ARBA" id="ARBA00022523"/>
    </source>
</evidence>
<dbReference type="PANTHER" id="PTHR11709:SF417">
    <property type="entry name" value="LACCASE-17"/>
    <property type="match status" value="1"/>
</dbReference>
<protein>
    <recommendedName>
        <fullName evidence="4 13">Laccase</fullName>
        <ecNumber evidence="4 13">1.10.3.2</ecNumber>
    </recommendedName>
    <alternativeName>
        <fullName evidence="13">Benzenediol:oxygen oxidoreductase</fullName>
    </alternativeName>
    <alternativeName>
        <fullName evidence="13">Diphenol oxidase</fullName>
    </alternativeName>
    <alternativeName>
        <fullName evidence="13">Urishiol oxidase</fullName>
    </alternativeName>
</protein>
<keyword evidence="9 13" id="KW-0560">Oxidoreductase</keyword>
<dbReference type="InterPro" id="IPR011706">
    <property type="entry name" value="Cu-oxidase_C"/>
</dbReference>
<evidence type="ECO:0000256" key="9">
    <source>
        <dbReference type="ARBA" id="ARBA00023002"/>
    </source>
</evidence>
<dbReference type="InterPro" id="IPR034289">
    <property type="entry name" value="CuRO_3_LCC"/>
</dbReference>
<comment type="caution">
    <text evidence="16">The sequence shown here is derived from an EMBL/GenBank/DDBJ whole genome shotgun (WGS) entry which is preliminary data.</text>
</comment>
<dbReference type="FunFam" id="2.60.40.420:FF:000053">
    <property type="entry name" value="Laccase"/>
    <property type="match status" value="1"/>
</dbReference>
<dbReference type="Gene3D" id="2.60.40.420">
    <property type="entry name" value="Cupredoxins - blue copper proteins"/>
    <property type="match status" value="2"/>
</dbReference>
<evidence type="ECO:0000313" key="16">
    <source>
        <dbReference type="EMBL" id="KAL0309883.1"/>
    </source>
</evidence>
<keyword evidence="8 13" id="KW-0677">Repeat</keyword>
<dbReference type="InterPro" id="IPR017761">
    <property type="entry name" value="Laccase"/>
</dbReference>
<dbReference type="EMBL" id="JACGWJ010000027">
    <property type="protein sequence ID" value="KAL0309883.1"/>
    <property type="molecule type" value="Genomic_DNA"/>
</dbReference>
<evidence type="ECO:0000256" key="13">
    <source>
        <dbReference type="RuleBase" id="RU361119"/>
    </source>
</evidence>
<dbReference type="PROSITE" id="PS00080">
    <property type="entry name" value="MULTICOPPER_OXIDASE2"/>
    <property type="match status" value="1"/>
</dbReference>
<comment type="cofactor">
    <cofactor evidence="13">
        <name>Cu cation</name>
        <dbReference type="ChEBI" id="CHEBI:23378"/>
    </cofactor>
    <text evidence="13">Binds 4 Cu cations per monomer.</text>
</comment>
<dbReference type="GO" id="GO:0046274">
    <property type="term" value="P:lignin catabolic process"/>
    <property type="evidence" value="ECO:0007669"/>
    <property type="project" value="UniProtKB-KW"/>
</dbReference>
<dbReference type="InterPro" id="IPR033138">
    <property type="entry name" value="Cu_oxidase_CS"/>
</dbReference>
<evidence type="ECO:0000256" key="3">
    <source>
        <dbReference type="ARBA" id="ARBA00010609"/>
    </source>
</evidence>
<feature type="domain" description="Plastocyanin-like" evidence="14">
    <location>
        <begin position="97"/>
        <end position="243"/>
    </location>
</feature>
<dbReference type="CDD" id="cd13875">
    <property type="entry name" value="CuRO_2_LCC_plant"/>
    <property type="match status" value="1"/>
</dbReference>
<accession>A0AAW2KTB6</accession>
<comment type="subcellular location">
    <subcellularLocation>
        <location evidence="2 13">Secreted</location>
        <location evidence="2 13">Extracellular space</location>
        <location evidence="2 13">Apoplast</location>
    </subcellularLocation>
</comment>
<dbReference type="InterPro" id="IPR001117">
    <property type="entry name" value="Cu-oxidase_2nd"/>
</dbReference>
<keyword evidence="11" id="KW-0325">Glycoprotein</keyword>
<comment type="function">
    <text evidence="13">Lignin degradation and detoxification of lignin-derived products.</text>
</comment>
<reference evidence="16" key="2">
    <citation type="journal article" date="2024" name="Plant">
        <title>Genomic evolution and insights into agronomic trait innovations of Sesamum species.</title>
        <authorList>
            <person name="Miao H."/>
            <person name="Wang L."/>
            <person name="Qu L."/>
            <person name="Liu H."/>
            <person name="Sun Y."/>
            <person name="Le M."/>
            <person name="Wang Q."/>
            <person name="Wei S."/>
            <person name="Zheng Y."/>
            <person name="Lin W."/>
            <person name="Duan Y."/>
            <person name="Cao H."/>
            <person name="Xiong S."/>
            <person name="Wang X."/>
            <person name="Wei L."/>
            <person name="Li C."/>
            <person name="Ma Q."/>
            <person name="Ju M."/>
            <person name="Zhao R."/>
            <person name="Li G."/>
            <person name="Mu C."/>
            <person name="Tian Q."/>
            <person name="Mei H."/>
            <person name="Zhang T."/>
            <person name="Gao T."/>
            <person name="Zhang H."/>
        </authorList>
    </citation>
    <scope>NUCLEOTIDE SEQUENCE</scope>
    <source>
        <strain evidence="16">G02</strain>
    </source>
</reference>
<dbReference type="CDD" id="cd13897">
    <property type="entry name" value="CuRO_3_LCC_plant"/>
    <property type="match status" value="1"/>
</dbReference>
<dbReference type="Pfam" id="PF07731">
    <property type="entry name" value="Cu-oxidase_2"/>
    <property type="match status" value="1"/>
</dbReference>
<dbReference type="InterPro" id="IPR034285">
    <property type="entry name" value="CuRO_2_LCC"/>
</dbReference>
<comment type="similarity">
    <text evidence="3 13">Belongs to the multicopper oxidase family.</text>
</comment>
<proteinExistence type="inferred from homology"/>
<dbReference type="InterPro" id="IPR008972">
    <property type="entry name" value="Cupredoxin"/>
</dbReference>
<reference evidence="16" key="1">
    <citation type="submission" date="2020-06" db="EMBL/GenBank/DDBJ databases">
        <authorList>
            <person name="Li T."/>
            <person name="Hu X."/>
            <person name="Zhang T."/>
            <person name="Song X."/>
            <person name="Zhang H."/>
            <person name="Dai N."/>
            <person name="Sheng W."/>
            <person name="Hou X."/>
            <person name="Wei L."/>
        </authorList>
    </citation>
    <scope>NUCLEOTIDE SEQUENCE</scope>
    <source>
        <strain evidence="16">G02</strain>
        <tissue evidence="16">Leaf</tissue>
    </source>
</reference>
<keyword evidence="7 13" id="KW-0479">Metal-binding</keyword>
<evidence type="ECO:0000259" key="15">
    <source>
        <dbReference type="Pfam" id="PF07731"/>
    </source>
</evidence>
<comment type="catalytic activity">
    <reaction evidence="1 13">
        <text>4 hydroquinone + O2 = 4 benzosemiquinone + 2 H2O</text>
        <dbReference type="Rhea" id="RHEA:11276"/>
        <dbReference type="ChEBI" id="CHEBI:15377"/>
        <dbReference type="ChEBI" id="CHEBI:15379"/>
        <dbReference type="ChEBI" id="CHEBI:17594"/>
        <dbReference type="ChEBI" id="CHEBI:17977"/>
        <dbReference type="EC" id="1.10.3.2"/>
    </reaction>
</comment>